<evidence type="ECO:0000313" key="1">
    <source>
        <dbReference type="EMBL" id="KAG0412018.1"/>
    </source>
</evidence>
<keyword evidence="2" id="KW-1185">Reference proteome</keyword>
<organism evidence="1 2">
    <name type="scientific">Ixodes persulcatus</name>
    <name type="common">Taiga tick</name>
    <dbReference type="NCBI Taxonomy" id="34615"/>
    <lineage>
        <taxon>Eukaryota</taxon>
        <taxon>Metazoa</taxon>
        <taxon>Ecdysozoa</taxon>
        <taxon>Arthropoda</taxon>
        <taxon>Chelicerata</taxon>
        <taxon>Arachnida</taxon>
        <taxon>Acari</taxon>
        <taxon>Parasitiformes</taxon>
        <taxon>Ixodida</taxon>
        <taxon>Ixodoidea</taxon>
        <taxon>Ixodidae</taxon>
        <taxon>Ixodinae</taxon>
        <taxon>Ixodes</taxon>
    </lineage>
</organism>
<accession>A0AC60NXZ4</accession>
<protein>
    <submittedName>
        <fullName evidence="1">Uncharacterized protein</fullName>
    </submittedName>
</protein>
<gene>
    <name evidence="1" type="ORF">HPB47_010852</name>
</gene>
<dbReference type="Proteomes" id="UP000805193">
    <property type="component" value="Unassembled WGS sequence"/>
</dbReference>
<sequence length="635" mass="69658">MGSASWTAVVRRRCGPWSVPVVVSLMVWCSCCCLESQALGSDNVAKRKPGRGRGSRWWGIGAGDLQSNAVLGNAVGNAITGNELQLSVPLRRKQRGLVRANPGSLQAIGRGMRLAISECKHQFRDRRWNCPTPEYMRGKSLFGKIVHRGCRETAFVYAITSAGVAHAVSRACSEGAIDTCTCDYRQRGPSGLDWEWGGCSDNVHFGYKFARAFVDAAERGRDLRFVINLHNNEAGRLQVTTETRRECKCHGMSGSCTVKTCWMRLPSFRDVGNQLKERFDGASKVLVSNQGNFRGFRSRRRKGHARSFQLKPLYPDHKPPTRKDLVYFENSPDFCVPNSRLGVQGTRGRHCNESSPGVDGCESMCCGRGHRTEVREDLERSWSELAMPPATTAAVASKGSPMFPAPKVAGADGKQELRFSCFVAALPPMSTVTWRECRLRSSSTVSFRVHNVATYRFFNRETPHAHVQPINAHDPIYRCNGAAEEDVRTVRTPGDRTRAVATAGRSRRERCGGTAVKADTAAPRSKKKGGLPREGTWGEARQKARCATPPSSVAQPKKEAAREEGGATRTRTGRRSRSHAAGPSETRGRSSAGRLKGPARRAAEGRASPMDYALLRRTAASLVVVVLMALLLRTA</sequence>
<evidence type="ECO:0000313" key="2">
    <source>
        <dbReference type="Proteomes" id="UP000805193"/>
    </source>
</evidence>
<feature type="non-terminal residue" evidence="1">
    <location>
        <position position="635"/>
    </location>
</feature>
<reference evidence="1 2" key="1">
    <citation type="journal article" date="2020" name="Cell">
        <title>Large-Scale Comparative Analyses of Tick Genomes Elucidate Their Genetic Diversity and Vector Capacities.</title>
        <authorList>
            <consortium name="Tick Genome and Microbiome Consortium (TIGMIC)"/>
            <person name="Jia N."/>
            <person name="Wang J."/>
            <person name="Shi W."/>
            <person name="Du L."/>
            <person name="Sun Y."/>
            <person name="Zhan W."/>
            <person name="Jiang J.F."/>
            <person name="Wang Q."/>
            <person name="Zhang B."/>
            <person name="Ji P."/>
            <person name="Bell-Sakyi L."/>
            <person name="Cui X.M."/>
            <person name="Yuan T.T."/>
            <person name="Jiang B.G."/>
            <person name="Yang W.F."/>
            <person name="Lam T.T."/>
            <person name="Chang Q.C."/>
            <person name="Ding S.J."/>
            <person name="Wang X.J."/>
            <person name="Zhu J.G."/>
            <person name="Ruan X.D."/>
            <person name="Zhao L."/>
            <person name="Wei J.T."/>
            <person name="Ye R.Z."/>
            <person name="Que T.C."/>
            <person name="Du C.H."/>
            <person name="Zhou Y.H."/>
            <person name="Cheng J.X."/>
            <person name="Dai P.F."/>
            <person name="Guo W.B."/>
            <person name="Han X.H."/>
            <person name="Huang E.J."/>
            <person name="Li L.F."/>
            <person name="Wei W."/>
            <person name="Gao Y.C."/>
            <person name="Liu J.Z."/>
            <person name="Shao H.Z."/>
            <person name="Wang X."/>
            <person name="Wang C.C."/>
            <person name="Yang T.C."/>
            <person name="Huo Q.B."/>
            <person name="Li W."/>
            <person name="Chen H.Y."/>
            <person name="Chen S.E."/>
            <person name="Zhou L.G."/>
            <person name="Ni X.B."/>
            <person name="Tian J.H."/>
            <person name="Sheng Y."/>
            <person name="Liu T."/>
            <person name="Pan Y.S."/>
            <person name="Xia L.Y."/>
            <person name="Li J."/>
            <person name="Zhao F."/>
            <person name="Cao W.C."/>
        </authorList>
    </citation>
    <scope>NUCLEOTIDE SEQUENCE [LARGE SCALE GENOMIC DNA]</scope>
    <source>
        <strain evidence="1">Iper-2018</strain>
    </source>
</reference>
<comment type="caution">
    <text evidence="1">The sequence shown here is derived from an EMBL/GenBank/DDBJ whole genome shotgun (WGS) entry which is preliminary data.</text>
</comment>
<dbReference type="EMBL" id="JABSTQ010011382">
    <property type="protein sequence ID" value="KAG0412018.1"/>
    <property type="molecule type" value="Genomic_DNA"/>
</dbReference>
<name>A0AC60NXZ4_IXOPE</name>
<proteinExistence type="predicted"/>